<dbReference type="InterPro" id="IPR043504">
    <property type="entry name" value="Peptidase_S1_PA_chymotrypsin"/>
</dbReference>
<feature type="compositionally biased region" description="Low complexity" evidence="1">
    <location>
        <begin position="52"/>
        <end position="63"/>
    </location>
</feature>
<name>A0ABD6IIB4_MESHY</name>
<keyword evidence="2" id="KW-0732">Signal</keyword>
<dbReference type="InterPro" id="IPR022382">
    <property type="entry name" value="Mycoplasma_peptidase_DUF31"/>
</dbReference>
<feature type="domain" description="DUF31" evidence="3">
    <location>
        <begin position="323"/>
        <end position="750"/>
    </location>
</feature>
<sequence length="845" mass="95860">MKKNRKSRNLLLKNLLISSAFIMPILVVSCSDTSNNPAKSETSSQSSDKTNPDTSDPNTTTPSILFNADKTPKEITTINLEKLPIILKRVDHFSNYSNLSTNSINTSLADLNKQLEFATTNKDDNDQIQIQVENKKYLNNNPETSLEQGKLIFSLKISSKKNPNISITKDVEVGGFRQSRSSEINLNWANRFAPGSEDEFKQYFAENNYQRYETDAKKYFQALNGQLSLIEGKSPFDINSWRPDVKRTPEEVKKYDELAKQLKLDTYDDALKKGFTMPVYDDKGNVEGLKLYDPAEIPKGPAWWDVIGRNENQTNGLARYIPNEKYKQAALQTYSIQLSHPARIDEINPDELKAFLESQKEGNNRLQKTARGTMWILDYAIPTDGHQPTKWYFGTNNHVVEEYKKDATGFSMSVLKPNVAIRTKLRTTKGATDESYITASFSRDDLVSGAKNDHADKTADYISPADYGIPGIRIVYRATDYLNTSPKDYLSKVDQENEKYKNAEEFLDFAVLEIDFSKFKVPDGYSSRDEFIKTITNDYYHNTSQHIKFLKTSYLKDYSRADTQLAKEDTSKKSNTDQFFIVGYPQATGDYFLDQYQDAYDYKNNKIGYSLWMNSESSFYNNLSNDENNANSPENQRANKGNYFSLNIGYRSFADKPGLTDAFIATPKVGKKLHKSTVMSDPIHTKKVTKEVEENGKKVTKELGELQVANTKNYIAFGLEYLPRHYAPVGGASGSSIRNQNNELVGVYFASNETAKTGLAVAFRSEGFDYKGLYGKYNLPQYDLIYGGGKEQKTSFRQALETIYGTNFKTSLFKNGVNQIPDDYKFKNTDITTNTNPSTQKKVVN</sequence>
<dbReference type="InterPro" id="IPR022381">
    <property type="entry name" value="Uncharacterised_MG067"/>
</dbReference>
<evidence type="ECO:0000256" key="1">
    <source>
        <dbReference type="SAM" id="MobiDB-lite"/>
    </source>
</evidence>
<feature type="chain" id="PRO_5044826814" description="DUF31 domain-containing protein" evidence="2">
    <location>
        <begin position="23"/>
        <end position="845"/>
    </location>
</feature>
<proteinExistence type="predicted"/>
<dbReference type="PROSITE" id="PS51257">
    <property type="entry name" value="PROKAR_LIPOPROTEIN"/>
    <property type="match status" value="1"/>
</dbReference>
<feature type="region of interest" description="Disordered" evidence="1">
    <location>
        <begin position="33"/>
        <end position="66"/>
    </location>
</feature>
<dbReference type="Proteomes" id="UP001193384">
    <property type="component" value="Unassembled WGS sequence"/>
</dbReference>
<dbReference type="NCBIfam" id="NF045842">
    <property type="entry name" value="MIP_near_MIB"/>
    <property type="match status" value="1"/>
</dbReference>
<evidence type="ECO:0000256" key="2">
    <source>
        <dbReference type="SAM" id="SignalP"/>
    </source>
</evidence>
<feature type="signal peptide" evidence="2">
    <location>
        <begin position="1"/>
        <end position="22"/>
    </location>
</feature>
<comment type="caution">
    <text evidence="4">The sequence shown here is derived from an EMBL/GenBank/DDBJ whole genome shotgun (WGS) entry which is preliminary data.</text>
</comment>
<dbReference type="Pfam" id="PF01732">
    <property type="entry name" value="Mycop_pep_DUF31"/>
    <property type="match status" value="1"/>
</dbReference>
<dbReference type="AlphaFoldDB" id="A0ABD6IIB4"/>
<reference evidence="4 5" key="1">
    <citation type="submission" date="2018-07" db="EMBL/GenBank/DDBJ databases">
        <title>Genetic characterization of Mycoplasma hyopneumoniae, M. hyorhinis and M. flocculare isolates through whole genome sequencing analysis: comparative analysis of sequence types and putative genes involved in virulence.</title>
        <authorList>
            <person name="Fourour S."/>
            <person name="Lucas P."/>
            <person name="Touzain F."/>
            <person name="Tocqueville V."/>
            <person name="Kempf I."/>
            <person name="Marois-Crehan C."/>
        </authorList>
    </citation>
    <scope>NUCLEOTIDE SEQUENCE [LARGE SCALE GENOMIC DNA]</scope>
    <source>
        <strain evidence="4 5">MHR389</strain>
    </source>
</reference>
<dbReference type="PRINTS" id="PR00840">
    <property type="entry name" value="Y06768FAMILY"/>
</dbReference>
<dbReference type="Gene3D" id="2.40.10.10">
    <property type="entry name" value="Trypsin-like serine proteases"/>
    <property type="match status" value="1"/>
</dbReference>
<evidence type="ECO:0000259" key="3">
    <source>
        <dbReference type="Pfam" id="PF01732"/>
    </source>
</evidence>
<dbReference type="NCBIfam" id="NF045841">
    <property type="entry name" value="Ig_SerProt_MIP"/>
    <property type="match status" value="1"/>
</dbReference>
<dbReference type="EMBL" id="QQQW01000001">
    <property type="protein sequence ID" value="MXR43392.1"/>
    <property type="molecule type" value="Genomic_DNA"/>
</dbReference>
<organism evidence="4 5">
    <name type="scientific">Mesomycoplasma hyorhinis</name>
    <name type="common">Mycoplasma hyorhinis</name>
    <dbReference type="NCBI Taxonomy" id="2100"/>
    <lineage>
        <taxon>Bacteria</taxon>
        <taxon>Bacillati</taxon>
        <taxon>Mycoplasmatota</taxon>
        <taxon>Mycoplasmoidales</taxon>
        <taxon>Metamycoplasmataceae</taxon>
        <taxon>Mesomycoplasma</taxon>
    </lineage>
</organism>
<evidence type="ECO:0000313" key="4">
    <source>
        <dbReference type="EMBL" id="MXR43392.1"/>
    </source>
</evidence>
<gene>
    <name evidence="4" type="ORF">DR101_00210</name>
</gene>
<accession>A0ABD6IIB4</accession>
<evidence type="ECO:0000313" key="5">
    <source>
        <dbReference type="Proteomes" id="UP001193384"/>
    </source>
</evidence>
<protein>
    <recommendedName>
        <fullName evidence="3">DUF31 domain-containing protein</fullName>
    </recommendedName>
</protein>
<feature type="compositionally biased region" description="Polar residues" evidence="1">
    <location>
        <begin position="33"/>
        <end position="49"/>
    </location>
</feature>
<dbReference type="RefSeq" id="WP_014335768.1">
    <property type="nucleotide sequence ID" value="NZ_CP016817.1"/>
</dbReference>